<evidence type="ECO:0000313" key="2">
    <source>
        <dbReference type="Proteomes" id="UP000054248"/>
    </source>
</evidence>
<evidence type="ECO:0000313" key="1">
    <source>
        <dbReference type="EMBL" id="KIO32082.1"/>
    </source>
</evidence>
<dbReference type="OrthoDB" id="4062651at2759"/>
<name>A0A0C3ME99_9AGAM</name>
<feature type="non-terminal residue" evidence="1">
    <location>
        <position position="1"/>
    </location>
</feature>
<protein>
    <recommendedName>
        <fullName evidence="3">Serine-threonine/tyrosine-protein kinase catalytic domain-containing protein</fullName>
    </recommendedName>
</protein>
<reference evidence="2" key="2">
    <citation type="submission" date="2015-01" db="EMBL/GenBank/DDBJ databases">
        <title>Evolutionary Origins and Diversification of the Mycorrhizal Mutualists.</title>
        <authorList>
            <consortium name="DOE Joint Genome Institute"/>
            <consortium name="Mycorrhizal Genomics Consortium"/>
            <person name="Kohler A."/>
            <person name="Kuo A."/>
            <person name="Nagy L.G."/>
            <person name="Floudas D."/>
            <person name="Copeland A."/>
            <person name="Barry K.W."/>
            <person name="Cichocki N."/>
            <person name="Veneault-Fourrey C."/>
            <person name="LaButti K."/>
            <person name="Lindquist E.A."/>
            <person name="Lipzen A."/>
            <person name="Lundell T."/>
            <person name="Morin E."/>
            <person name="Murat C."/>
            <person name="Riley R."/>
            <person name="Ohm R."/>
            <person name="Sun H."/>
            <person name="Tunlid A."/>
            <person name="Henrissat B."/>
            <person name="Grigoriev I.V."/>
            <person name="Hibbett D.S."/>
            <person name="Martin F."/>
        </authorList>
    </citation>
    <scope>NUCLEOTIDE SEQUENCE [LARGE SCALE GENOMIC DNA]</scope>
    <source>
        <strain evidence="2">MUT 4182</strain>
    </source>
</reference>
<dbReference type="Gene3D" id="1.10.510.10">
    <property type="entry name" value="Transferase(Phosphotransferase) domain 1"/>
    <property type="match status" value="1"/>
</dbReference>
<dbReference type="HOGENOM" id="CLU_2801176_0_0_1"/>
<reference evidence="1 2" key="1">
    <citation type="submission" date="2014-04" db="EMBL/GenBank/DDBJ databases">
        <authorList>
            <consortium name="DOE Joint Genome Institute"/>
            <person name="Kuo A."/>
            <person name="Girlanda M."/>
            <person name="Perotto S."/>
            <person name="Kohler A."/>
            <person name="Nagy L.G."/>
            <person name="Floudas D."/>
            <person name="Copeland A."/>
            <person name="Barry K.W."/>
            <person name="Cichocki N."/>
            <person name="Veneault-Fourrey C."/>
            <person name="LaButti K."/>
            <person name="Lindquist E.A."/>
            <person name="Lipzen A."/>
            <person name="Lundell T."/>
            <person name="Morin E."/>
            <person name="Murat C."/>
            <person name="Sun H."/>
            <person name="Tunlid A."/>
            <person name="Henrissat B."/>
            <person name="Grigoriev I.V."/>
            <person name="Hibbett D.S."/>
            <person name="Martin F."/>
            <person name="Nordberg H.P."/>
            <person name="Cantor M.N."/>
            <person name="Hua S.X."/>
        </authorList>
    </citation>
    <scope>NUCLEOTIDE SEQUENCE [LARGE SCALE GENOMIC DNA]</scope>
    <source>
        <strain evidence="1 2">MUT 4182</strain>
    </source>
</reference>
<dbReference type="Proteomes" id="UP000054248">
    <property type="component" value="Unassembled WGS sequence"/>
</dbReference>
<evidence type="ECO:0008006" key="3">
    <source>
        <dbReference type="Google" id="ProtNLM"/>
    </source>
</evidence>
<dbReference type="AlphaFoldDB" id="A0A0C3ME99"/>
<organism evidence="1 2">
    <name type="scientific">Tulasnella calospora MUT 4182</name>
    <dbReference type="NCBI Taxonomy" id="1051891"/>
    <lineage>
        <taxon>Eukaryota</taxon>
        <taxon>Fungi</taxon>
        <taxon>Dikarya</taxon>
        <taxon>Basidiomycota</taxon>
        <taxon>Agaricomycotina</taxon>
        <taxon>Agaricomycetes</taxon>
        <taxon>Cantharellales</taxon>
        <taxon>Tulasnellaceae</taxon>
        <taxon>Tulasnella</taxon>
    </lineage>
</organism>
<gene>
    <name evidence="1" type="ORF">M407DRAFT_47066</name>
</gene>
<feature type="non-terminal residue" evidence="1">
    <location>
        <position position="68"/>
    </location>
</feature>
<keyword evidence="2" id="KW-1185">Reference proteome</keyword>
<dbReference type="EMBL" id="KN822957">
    <property type="protein sequence ID" value="KIO32082.1"/>
    <property type="molecule type" value="Genomic_DNA"/>
</dbReference>
<proteinExistence type="predicted"/>
<accession>A0A0C3ME99</accession>
<sequence length="68" mass="7638">VQVVTGKIPFDEVFHDWEVIDRVLTGKLPAIREQAQLSQVLNLCGLMSDCWVSNPAGRIGASNFRRRV</sequence>